<reference evidence="10" key="1">
    <citation type="submission" date="2023-03" db="EMBL/GenBank/DDBJ databases">
        <title>Mating type loci evolution in Malassezia.</title>
        <authorList>
            <person name="Coelho M.A."/>
        </authorList>
    </citation>
    <scope>NUCLEOTIDE SEQUENCE</scope>
    <source>
        <strain evidence="10">CBS 9557</strain>
    </source>
</reference>
<dbReference type="Pfam" id="PF08294">
    <property type="entry name" value="TIM21"/>
    <property type="match status" value="1"/>
</dbReference>
<evidence type="ECO:0000256" key="5">
    <source>
        <dbReference type="ARBA" id="ARBA00022989"/>
    </source>
</evidence>
<keyword evidence="8" id="KW-0999">Mitochondrion inner membrane</keyword>
<organism evidence="10 11">
    <name type="scientific">Malassezia nana</name>
    <dbReference type="NCBI Taxonomy" id="180528"/>
    <lineage>
        <taxon>Eukaryota</taxon>
        <taxon>Fungi</taxon>
        <taxon>Dikarya</taxon>
        <taxon>Basidiomycota</taxon>
        <taxon>Ustilaginomycotina</taxon>
        <taxon>Malasseziomycetes</taxon>
        <taxon>Malasseziales</taxon>
        <taxon>Malasseziaceae</taxon>
        <taxon>Malassezia</taxon>
    </lineage>
</organism>
<evidence type="ECO:0000256" key="6">
    <source>
        <dbReference type="ARBA" id="ARBA00023128"/>
    </source>
</evidence>
<keyword evidence="6 8" id="KW-0496">Mitochondrion</keyword>
<keyword evidence="7 8" id="KW-0472">Membrane</keyword>
<evidence type="ECO:0000256" key="1">
    <source>
        <dbReference type="ARBA" id="ARBA00004304"/>
    </source>
</evidence>
<evidence type="ECO:0000313" key="10">
    <source>
        <dbReference type="EMBL" id="WFD27339.1"/>
    </source>
</evidence>
<dbReference type="PANTHER" id="PTHR13032">
    <property type="entry name" value="MITOCHONDRIAL IMPORT INNER MEMBRANE TRANSLOCASE SUBUNIT TIM21"/>
    <property type="match status" value="1"/>
</dbReference>
<comment type="subcellular location">
    <subcellularLocation>
        <location evidence="8">Mitochondrion inner membrane</location>
        <topology evidence="8">Single-pass membrane protein</topology>
    </subcellularLocation>
    <subcellularLocation>
        <location evidence="1">Mitochondrion membrane</location>
        <topology evidence="1">Single-pass membrane protein</topology>
    </subcellularLocation>
</comment>
<dbReference type="InterPro" id="IPR013261">
    <property type="entry name" value="Tim21"/>
</dbReference>
<keyword evidence="4" id="KW-0809">Transit peptide</keyword>
<dbReference type="GO" id="GO:0005744">
    <property type="term" value="C:TIM23 mitochondrial import inner membrane translocase complex"/>
    <property type="evidence" value="ECO:0007669"/>
    <property type="project" value="UniProtKB-UniRule"/>
</dbReference>
<dbReference type="PANTHER" id="PTHR13032:SF6">
    <property type="entry name" value="MITOCHONDRIAL IMPORT INNER MEMBRANE TRANSLOCASE SUBUNIT TIM21"/>
    <property type="match status" value="1"/>
</dbReference>
<dbReference type="EMBL" id="CP119895">
    <property type="protein sequence ID" value="WFD27339.1"/>
    <property type="molecule type" value="Genomic_DNA"/>
</dbReference>
<keyword evidence="5 8" id="KW-1133">Transmembrane helix</keyword>
<feature type="region of interest" description="Disordered" evidence="9">
    <location>
        <begin position="268"/>
        <end position="288"/>
    </location>
</feature>
<evidence type="ECO:0000256" key="2">
    <source>
        <dbReference type="ARBA" id="ARBA00010867"/>
    </source>
</evidence>
<keyword evidence="11" id="KW-1185">Reference proteome</keyword>
<evidence type="ECO:0000256" key="4">
    <source>
        <dbReference type="ARBA" id="ARBA00022946"/>
    </source>
</evidence>
<evidence type="ECO:0000256" key="7">
    <source>
        <dbReference type="ARBA" id="ARBA00023136"/>
    </source>
</evidence>
<keyword evidence="3 8" id="KW-0812">Transmembrane</keyword>
<evidence type="ECO:0000256" key="3">
    <source>
        <dbReference type="ARBA" id="ARBA00022692"/>
    </source>
</evidence>
<dbReference type="Proteomes" id="UP001213623">
    <property type="component" value="Chromosome 4"/>
</dbReference>
<gene>
    <name evidence="10" type="ORF">MNAN1_002335</name>
</gene>
<protein>
    <recommendedName>
        <fullName evidence="8">Mitochondrial import inner membrane translocase subunit Tim21</fullName>
    </recommendedName>
</protein>
<name>A0AAF0J2X2_9BASI</name>
<sequence length="384" mass="43844">MSLPRVLHATSLRHTRWSHGRILLEPFCSKITRSYATEPHPNPRENLSKEQAELLRLLRKANIKTKALQSEVPLGLAGEALQQGSRVGTSKIDKWVGLGKKWQDISGRQKVARVTVGTYRFILVGAGALITLLIAYTVSTELFARNSPTVIYNEACKYIQKSDKVHEYLLEPYRFQTSLTETHGDYSPLNPPSHPHRPSQTVHSMRFVDPRTGAEKLVLHFFMEGQDKDRPLSYWQHLRSGVLVGAKWLQLKAYEAYENVYDLWQQSASPDTTTPTSSSTGKDEQQVEPVQPWWITRKLRGFVKGMGQVIGSTNEAFGMSKLDFASGLRHEPGTFTEGEVHVELIKDEQGVYQYHRFYIDIPHSRSPMSRRVHLDRRRGELPDR</sequence>
<keyword evidence="8" id="KW-0653">Protein transport</keyword>
<feature type="compositionally biased region" description="Low complexity" evidence="9">
    <location>
        <begin position="268"/>
        <end position="280"/>
    </location>
</feature>
<evidence type="ECO:0000256" key="8">
    <source>
        <dbReference type="RuleBase" id="RU367142"/>
    </source>
</evidence>
<evidence type="ECO:0000313" key="11">
    <source>
        <dbReference type="Proteomes" id="UP001213623"/>
    </source>
</evidence>
<comment type="function">
    <text evidence="8">Essential component of the TIM23 complex, a complex that mediates the translocation of transit peptide-containing proteins across the mitochondrial inner membrane.</text>
</comment>
<dbReference type="AlphaFoldDB" id="A0AAF0J2X2"/>
<evidence type="ECO:0000256" key="9">
    <source>
        <dbReference type="SAM" id="MobiDB-lite"/>
    </source>
</evidence>
<keyword evidence="8" id="KW-0811">Translocation</keyword>
<keyword evidence="8" id="KW-0813">Transport</keyword>
<comment type="similarity">
    <text evidence="2 8">Belongs to the TIM21 family.</text>
</comment>
<accession>A0AAF0J2X2</accession>
<proteinExistence type="inferred from homology"/>
<feature type="transmembrane region" description="Helical" evidence="8">
    <location>
        <begin position="118"/>
        <end position="138"/>
    </location>
</feature>
<comment type="subunit">
    <text evidence="8">Component of the TIM23 complex.</text>
</comment>
<dbReference type="GO" id="GO:0030150">
    <property type="term" value="P:protein import into mitochondrial matrix"/>
    <property type="evidence" value="ECO:0007669"/>
    <property type="project" value="UniProtKB-UniRule"/>
</dbReference>